<name>A0A4U6CTE2_9BACT</name>
<dbReference type="GO" id="GO:0009279">
    <property type="term" value="C:cell outer membrane"/>
    <property type="evidence" value="ECO:0007669"/>
    <property type="project" value="UniProtKB-SubCell"/>
</dbReference>
<comment type="caution">
    <text evidence="11">The sequence shown here is derived from an EMBL/GenBank/DDBJ whole genome shotgun (WGS) entry which is preliminary data.</text>
</comment>
<evidence type="ECO:0000256" key="7">
    <source>
        <dbReference type="PROSITE-ProRule" id="PRU01360"/>
    </source>
</evidence>
<dbReference type="InterPro" id="IPR011662">
    <property type="entry name" value="Secretin/TonB_short_N"/>
</dbReference>
<dbReference type="Gene3D" id="3.55.50.30">
    <property type="match status" value="1"/>
</dbReference>
<gene>
    <name evidence="11" type="ORF">FDK13_29665</name>
</gene>
<dbReference type="SMART" id="SM00965">
    <property type="entry name" value="STN"/>
    <property type="match status" value="1"/>
</dbReference>
<dbReference type="Gene3D" id="2.170.130.10">
    <property type="entry name" value="TonB-dependent receptor, plug domain"/>
    <property type="match status" value="1"/>
</dbReference>
<evidence type="ECO:0000256" key="3">
    <source>
        <dbReference type="ARBA" id="ARBA00022452"/>
    </source>
</evidence>
<evidence type="ECO:0000256" key="2">
    <source>
        <dbReference type="ARBA" id="ARBA00022448"/>
    </source>
</evidence>
<proteinExistence type="inferred from homology"/>
<dbReference type="Gene3D" id="2.40.170.20">
    <property type="entry name" value="TonB-dependent receptor, beta-barrel domain"/>
    <property type="match status" value="1"/>
</dbReference>
<keyword evidence="2 7" id="KW-0813">Transport</keyword>
<dbReference type="InterPro" id="IPR023997">
    <property type="entry name" value="TonB-dep_OMP_SusC/RagA_CS"/>
</dbReference>
<keyword evidence="3 7" id="KW-1134">Transmembrane beta strand</keyword>
<dbReference type="EMBL" id="SZVO01000019">
    <property type="protein sequence ID" value="TKT87486.1"/>
    <property type="molecule type" value="Genomic_DNA"/>
</dbReference>
<dbReference type="Gene3D" id="2.60.40.1120">
    <property type="entry name" value="Carboxypeptidase-like, regulatory domain"/>
    <property type="match status" value="1"/>
</dbReference>
<feature type="compositionally biased region" description="Gly residues" evidence="8">
    <location>
        <begin position="300"/>
        <end position="310"/>
    </location>
</feature>
<evidence type="ECO:0000313" key="11">
    <source>
        <dbReference type="EMBL" id="TKT87486.1"/>
    </source>
</evidence>
<keyword evidence="9" id="KW-0732">Signal</keyword>
<dbReference type="AlphaFoldDB" id="A0A4U6CTE2"/>
<keyword evidence="4 7" id="KW-0812">Transmembrane</keyword>
<dbReference type="InterPro" id="IPR012910">
    <property type="entry name" value="Plug_dom"/>
</dbReference>
<evidence type="ECO:0000259" key="10">
    <source>
        <dbReference type="SMART" id="SM00965"/>
    </source>
</evidence>
<dbReference type="InterPro" id="IPR036942">
    <property type="entry name" value="Beta-barrel_TonB_sf"/>
</dbReference>
<feature type="signal peptide" evidence="9">
    <location>
        <begin position="1"/>
        <end position="20"/>
    </location>
</feature>
<dbReference type="InterPro" id="IPR023996">
    <property type="entry name" value="TonB-dep_OMP_SusC/RagA"/>
</dbReference>
<dbReference type="SUPFAM" id="SSF49464">
    <property type="entry name" value="Carboxypeptidase regulatory domain-like"/>
    <property type="match status" value="1"/>
</dbReference>
<sequence length="1138" mass="124767">MKISFYQLMLAYIFSSIASATVVDAQEILNQKVTIEVNNQDMKSVLNKLNKLTQIRFTYSSAVINTQKKVTLKAVEKPLSDVLDELLRPMNLGYKLDGKQVILVKGANPPSSFNNEASSTTPSSIDRNISGKVIDEKGEPLPGVSVVVKSSKNGTATNTEGTYQLSIPDDNAVLIFSYVGYTPQEVTVGNRSNVDVSMVPDVRNLEMVVVTALGIKRDAKKLGYSTATVNTEELQTNRTTNLGNSLQGKVAGLNVSPPASGPGGSTKIRIRGQSSFGGNNSPLIIVNGVPINNTSVSAGGSAGNGTGNPTGGSSDAGDGLQSINQDDIESMTVLKGAAAAALYGFRAKDGAIIITTKTGTKSTGIGVEVNSNFQAQEALDYTNFQYDYGQGEFGKRPTTTAEAQSSGVFSFGEKMDGKATPQFDGSMQPYVANKNRIKDFYRTGTSFTNSVALSGGNEKGNFRLSFANTDANAIVPNSDYHKKIFNLGLNYKFTPKLSVQLNANYSNEYNHNPPQIGLQDMNANTTIYTLATSIAVPWLKQRKDANGNEAPLSRFTNRNNPYWVAYDRFENVRRDRIFGNTSVRYEFTKWLYAQARIGQDYYTRPYNYDRPTGTRSIGAVTTGFNGYYYQDVSTFRERNMDFLIGGNHTFGDFGIDVTLGGNQLLQVSDNISTAVTNFYIRDLYTIGNGQIKSPNYNYSKKKVNSLYGAAEFSFKNFLYVNVTGRNDWFSTLNPQSNSYLYPSVSASFVFSQAFNQLPSWLNYGKLRAAYAEVGGDTDPYSNNLYYALNANSFNGVALGSISSNVSPNANLRPLKVKEFEMGLEFKTFDSRLNLDMSVYRKNTVDEILNVDVSNASGFSGTKVNIGKLQNKGIEFLLTIVPVKTENLIWETSFNASYNISKVIELAQGQPRFDVGTGEFFGIVSHEVGKPLASLRGFDYKRDAQGRILTAGGLPQQGNLTTFGSAIPKWVGAWLNTFNVKGFRITTQVDFKAGYKIMSNSNLNFLREGLSKPSLVGRDGGVLFDGVNADGSPNTTKVEAEQFYTAYRSTNIATPFMYNGSFVRWRTLSVGYDLSRYVKKSFIKGLTISAMVNNVWLIKKYIDNLDPEAQVSSSDNLQGIETHTLPTTRSYGLNLNIKL</sequence>
<dbReference type="PROSITE" id="PS52016">
    <property type="entry name" value="TONB_DEPENDENT_REC_3"/>
    <property type="match status" value="1"/>
</dbReference>
<reference evidence="11 12" key="1">
    <citation type="submission" date="2019-05" db="EMBL/GenBank/DDBJ databases">
        <title>Dyadobacter AR-3-8 sp. nov., isolated from arctic soil.</title>
        <authorList>
            <person name="Chaudhary D.K."/>
        </authorList>
    </citation>
    <scope>NUCLEOTIDE SEQUENCE [LARGE SCALE GENOMIC DNA]</scope>
    <source>
        <strain evidence="11 12">AR-3-8</strain>
    </source>
</reference>
<dbReference type="InterPro" id="IPR037066">
    <property type="entry name" value="Plug_dom_sf"/>
</dbReference>
<keyword evidence="12" id="KW-1185">Reference proteome</keyword>
<evidence type="ECO:0000256" key="1">
    <source>
        <dbReference type="ARBA" id="ARBA00004571"/>
    </source>
</evidence>
<keyword evidence="6 7" id="KW-0998">Cell outer membrane</keyword>
<evidence type="ECO:0000256" key="5">
    <source>
        <dbReference type="ARBA" id="ARBA00023136"/>
    </source>
</evidence>
<keyword evidence="5 7" id="KW-0472">Membrane</keyword>
<dbReference type="RefSeq" id="WP_137343651.1">
    <property type="nucleotide sequence ID" value="NZ_SZVO01000019.1"/>
</dbReference>
<dbReference type="NCBIfam" id="TIGR04057">
    <property type="entry name" value="SusC_RagA_signa"/>
    <property type="match status" value="1"/>
</dbReference>
<accession>A0A4U6CTE2</accession>
<dbReference type="SUPFAM" id="SSF56935">
    <property type="entry name" value="Porins"/>
    <property type="match status" value="1"/>
</dbReference>
<feature type="chain" id="PRO_5020460092" evidence="9">
    <location>
        <begin position="21"/>
        <end position="1138"/>
    </location>
</feature>
<evidence type="ECO:0000256" key="6">
    <source>
        <dbReference type="ARBA" id="ARBA00023237"/>
    </source>
</evidence>
<dbReference type="Pfam" id="PF07660">
    <property type="entry name" value="STN"/>
    <property type="match status" value="1"/>
</dbReference>
<evidence type="ECO:0000313" key="12">
    <source>
        <dbReference type="Proteomes" id="UP000304900"/>
    </source>
</evidence>
<dbReference type="Proteomes" id="UP000304900">
    <property type="component" value="Unassembled WGS sequence"/>
</dbReference>
<feature type="region of interest" description="Disordered" evidence="8">
    <location>
        <begin position="297"/>
        <end position="322"/>
    </location>
</feature>
<dbReference type="InterPro" id="IPR008969">
    <property type="entry name" value="CarboxyPept-like_regulatory"/>
</dbReference>
<evidence type="ECO:0000256" key="4">
    <source>
        <dbReference type="ARBA" id="ARBA00022692"/>
    </source>
</evidence>
<organism evidence="11 12">
    <name type="scientific">Dyadobacter frigoris</name>
    <dbReference type="NCBI Taxonomy" id="2576211"/>
    <lineage>
        <taxon>Bacteria</taxon>
        <taxon>Pseudomonadati</taxon>
        <taxon>Bacteroidota</taxon>
        <taxon>Cytophagia</taxon>
        <taxon>Cytophagales</taxon>
        <taxon>Spirosomataceae</taxon>
        <taxon>Dyadobacter</taxon>
    </lineage>
</organism>
<dbReference type="NCBIfam" id="TIGR04056">
    <property type="entry name" value="OMP_RagA_SusC"/>
    <property type="match status" value="1"/>
</dbReference>
<dbReference type="InterPro" id="IPR039426">
    <property type="entry name" value="TonB-dep_rcpt-like"/>
</dbReference>
<dbReference type="Pfam" id="PF13715">
    <property type="entry name" value="CarbopepD_reg_2"/>
    <property type="match status" value="1"/>
</dbReference>
<evidence type="ECO:0000256" key="9">
    <source>
        <dbReference type="SAM" id="SignalP"/>
    </source>
</evidence>
<comment type="similarity">
    <text evidence="7">Belongs to the TonB-dependent receptor family.</text>
</comment>
<evidence type="ECO:0000256" key="8">
    <source>
        <dbReference type="SAM" id="MobiDB-lite"/>
    </source>
</evidence>
<feature type="domain" description="Secretin/TonB short N-terminal" evidence="10">
    <location>
        <begin position="55"/>
        <end position="106"/>
    </location>
</feature>
<protein>
    <submittedName>
        <fullName evidence="11">SusC/RagA family TonB-linked outer membrane protein</fullName>
    </submittedName>
</protein>
<comment type="subcellular location">
    <subcellularLocation>
        <location evidence="1 7">Cell outer membrane</location>
        <topology evidence="1 7">Multi-pass membrane protein</topology>
    </subcellularLocation>
</comment>
<dbReference type="OrthoDB" id="9768177at2"/>
<dbReference type="Pfam" id="PF07715">
    <property type="entry name" value="Plug"/>
    <property type="match status" value="1"/>
</dbReference>